<dbReference type="AlphaFoldDB" id="A0AAN8HCI8"/>
<accession>A0AAN8HCI8</accession>
<evidence type="ECO:0000313" key="2">
    <source>
        <dbReference type="Proteomes" id="UP001335648"/>
    </source>
</evidence>
<proteinExistence type="predicted"/>
<sequence>MPLVFDCASKTTSLSIGLSPQAGGGGGRCHEGEDEAEELRVVVEKPVIYPALRQTAGGELSRCWLENLRGGIGSYCWGNGGGAVRGGRAGAGGGEGGGGGGPVVGGGGAGCRPWVGGWAETAGGGVPWG</sequence>
<dbReference type="Proteomes" id="UP001335648">
    <property type="component" value="Unassembled WGS sequence"/>
</dbReference>
<name>A0AAN8HCI8_9TELE</name>
<comment type="caution">
    <text evidence="1">The sequence shown here is derived from an EMBL/GenBank/DDBJ whole genome shotgun (WGS) entry which is preliminary data.</text>
</comment>
<evidence type="ECO:0000313" key="1">
    <source>
        <dbReference type="EMBL" id="KAK5910611.1"/>
    </source>
</evidence>
<keyword evidence="2" id="KW-1185">Reference proteome</keyword>
<organism evidence="1 2">
    <name type="scientific">Champsocephalus esox</name>
    <name type="common">pike icefish</name>
    <dbReference type="NCBI Taxonomy" id="159716"/>
    <lineage>
        <taxon>Eukaryota</taxon>
        <taxon>Metazoa</taxon>
        <taxon>Chordata</taxon>
        <taxon>Craniata</taxon>
        <taxon>Vertebrata</taxon>
        <taxon>Euteleostomi</taxon>
        <taxon>Actinopterygii</taxon>
        <taxon>Neopterygii</taxon>
        <taxon>Teleostei</taxon>
        <taxon>Neoteleostei</taxon>
        <taxon>Acanthomorphata</taxon>
        <taxon>Eupercaria</taxon>
        <taxon>Perciformes</taxon>
        <taxon>Notothenioidei</taxon>
        <taxon>Channichthyidae</taxon>
        <taxon>Champsocephalus</taxon>
    </lineage>
</organism>
<dbReference type="EMBL" id="JAULUE010002048">
    <property type="protein sequence ID" value="KAK5910611.1"/>
    <property type="molecule type" value="Genomic_DNA"/>
</dbReference>
<reference evidence="1 2" key="1">
    <citation type="journal article" date="2023" name="Mol. Biol. Evol.">
        <title>Genomics of Secondarily Temperate Adaptation in the Only Non-Antarctic Icefish.</title>
        <authorList>
            <person name="Rivera-Colon A.G."/>
            <person name="Rayamajhi N."/>
            <person name="Minhas B.F."/>
            <person name="Madrigal G."/>
            <person name="Bilyk K.T."/>
            <person name="Yoon V."/>
            <person name="Hune M."/>
            <person name="Gregory S."/>
            <person name="Cheng C.H.C."/>
            <person name="Catchen J.M."/>
        </authorList>
    </citation>
    <scope>NUCLEOTIDE SEQUENCE [LARGE SCALE GENOMIC DNA]</scope>
    <source>
        <strain evidence="1">JC2023a</strain>
    </source>
</reference>
<gene>
    <name evidence="1" type="ORF">CesoFtcFv8_004433</name>
</gene>
<protein>
    <submittedName>
        <fullName evidence="1">Uncharacterized protein</fullName>
    </submittedName>
</protein>